<dbReference type="Pfam" id="PF00892">
    <property type="entry name" value="EamA"/>
    <property type="match status" value="2"/>
</dbReference>
<dbReference type="InterPro" id="IPR000620">
    <property type="entry name" value="EamA_dom"/>
</dbReference>
<comment type="subcellular location">
    <subcellularLocation>
        <location evidence="1">Cell membrane</location>
        <topology evidence="1">Multi-pass membrane protein</topology>
    </subcellularLocation>
</comment>
<feature type="transmembrane region" description="Helical" evidence="6">
    <location>
        <begin position="255"/>
        <end position="274"/>
    </location>
</feature>
<dbReference type="GO" id="GO:0005886">
    <property type="term" value="C:plasma membrane"/>
    <property type="evidence" value="ECO:0007669"/>
    <property type="project" value="UniProtKB-SubCell"/>
</dbReference>
<feature type="transmembrane region" description="Helical" evidence="6">
    <location>
        <begin position="220"/>
        <end position="243"/>
    </location>
</feature>
<reference evidence="8 9" key="1">
    <citation type="journal article" date="2015" name="Nature">
        <title>rRNA introns, odd ribosomes, and small enigmatic genomes across a large radiation of phyla.</title>
        <authorList>
            <person name="Brown C.T."/>
            <person name="Hug L.A."/>
            <person name="Thomas B.C."/>
            <person name="Sharon I."/>
            <person name="Castelle C.J."/>
            <person name="Singh A."/>
            <person name="Wilkins M.J."/>
            <person name="Williams K.H."/>
            <person name="Banfield J.F."/>
        </authorList>
    </citation>
    <scope>NUCLEOTIDE SEQUENCE [LARGE SCALE GENOMIC DNA]</scope>
</reference>
<keyword evidence="4 6" id="KW-1133">Transmembrane helix</keyword>
<evidence type="ECO:0000256" key="3">
    <source>
        <dbReference type="ARBA" id="ARBA00022692"/>
    </source>
</evidence>
<feature type="transmembrane region" description="Helical" evidence="6">
    <location>
        <begin position="126"/>
        <end position="149"/>
    </location>
</feature>
<feature type="transmembrane region" description="Helical" evidence="6">
    <location>
        <begin position="155"/>
        <end position="176"/>
    </location>
</feature>
<feature type="transmembrane region" description="Helical" evidence="6">
    <location>
        <begin position="98"/>
        <end position="119"/>
    </location>
</feature>
<evidence type="ECO:0000256" key="6">
    <source>
        <dbReference type="SAM" id="Phobius"/>
    </source>
</evidence>
<dbReference type="Proteomes" id="UP000034753">
    <property type="component" value="Unassembled WGS sequence"/>
</dbReference>
<feature type="domain" description="EamA" evidence="7">
    <location>
        <begin position="159"/>
        <end position="296"/>
    </location>
</feature>
<sequence>MSSDILKKSWPYVAIILAHIIWGLNFLVAKLTLAEFPPMTLAFLRFFLATLLLVPFLLAEKKIKIEKVDLPKLICVGILMASLNIAFFYMGLSRTTVIDASVLTMVIPIISVLGGWVILREKVYSANLIGIILGLGGTIAVIGIPLLFLGVQISASMMLGNFLIILASVSWVSGAILSKTICKKYSTLIITTAIFLTGAVTFLIPALLEYLQNPGWISQVTYLGIFGLVFITIGASICSYFLFEWGLARVGVIKADLFQYIEPAVAVTLGVLILNEQLRFSFIIGGLLIAIGVYWSTLLKKDHKHHRAHRV</sequence>
<evidence type="ECO:0000256" key="2">
    <source>
        <dbReference type="ARBA" id="ARBA00022475"/>
    </source>
</evidence>
<feature type="transmembrane region" description="Helical" evidence="6">
    <location>
        <begin position="280"/>
        <end position="299"/>
    </location>
</feature>
<keyword evidence="5 6" id="KW-0472">Membrane</keyword>
<dbReference type="PANTHER" id="PTHR32322:SF18">
    <property type="entry name" value="S-ADENOSYLMETHIONINE_S-ADENOSYLHOMOCYSTEINE TRANSPORTER"/>
    <property type="match status" value="1"/>
</dbReference>
<comment type="caution">
    <text evidence="8">The sequence shown here is derived from an EMBL/GenBank/DDBJ whole genome shotgun (WGS) entry which is preliminary data.</text>
</comment>
<name>A0A0G0ZK46_9BACT</name>
<feature type="transmembrane region" description="Helical" evidence="6">
    <location>
        <begin position="70"/>
        <end position="92"/>
    </location>
</feature>
<evidence type="ECO:0000256" key="4">
    <source>
        <dbReference type="ARBA" id="ARBA00022989"/>
    </source>
</evidence>
<keyword evidence="2" id="KW-1003">Cell membrane</keyword>
<dbReference type="SUPFAM" id="SSF103481">
    <property type="entry name" value="Multidrug resistance efflux transporter EmrE"/>
    <property type="match status" value="2"/>
</dbReference>
<protein>
    <submittedName>
        <fullName evidence="8">DMT(Drug/metabolite transporter) superfamily permease</fullName>
    </submittedName>
</protein>
<gene>
    <name evidence="8" type="ORF">UU67_C0026G0001</name>
</gene>
<dbReference type="AlphaFoldDB" id="A0A0G0ZK46"/>
<feature type="transmembrane region" description="Helical" evidence="6">
    <location>
        <begin position="12"/>
        <end position="33"/>
    </location>
</feature>
<feature type="transmembrane region" description="Helical" evidence="6">
    <location>
        <begin position="188"/>
        <end position="208"/>
    </location>
</feature>
<evidence type="ECO:0000259" key="7">
    <source>
        <dbReference type="Pfam" id="PF00892"/>
    </source>
</evidence>
<dbReference type="InterPro" id="IPR050638">
    <property type="entry name" value="AA-Vitamin_Transporters"/>
</dbReference>
<proteinExistence type="predicted"/>
<evidence type="ECO:0000256" key="1">
    <source>
        <dbReference type="ARBA" id="ARBA00004651"/>
    </source>
</evidence>
<evidence type="ECO:0000256" key="5">
    <source>
        <dbReference type="ARBA" id="ARBA00023136"/>
    </source>
</evidence>
<dbReference type="PANTHER" id="PTHR32322">
    <property type="entry name" value="INNER MEMBRANE TRANSPORTER"/>
    <property type="match status" value="1"/>
</dbReference>
<keyword evidence="3 6" id="KW-0812">Transmembrane</keyword>
<accession>A0A0G0ZK46</accession>
<dbReference type="EMBL" id="LCBN01000026">
    <property type="protein sequence ID" value="KKS13343.1"/>
    <property type="molecule type" value="Genomic_DNA"/>
</dbReference>
<evidence type="ECO:0000313" key="8">
    <source>
        <dbReference type="EMBL" id="KKS13343.1"/>
    </source>
</evidence>
<evidence type="ECO:0000313" key="9">
    <source>
        <dbReference type="Proteomes" id="UP000034753"/>
    </source>
</evidence>
<organism evidence="8 9">
    <name type="scientific">Candidatus Daviesbacteria bacterium GW2011_GWB1_41_5</name>
    <dbReference type="NCBI Taxonomy" id="1618429"/>
    <lineage>
        <taxon>Bacteria</taxon>
        <taxon>Candidatus Daviesiibacteriota</taxon>
    </lineage>
</organism>
<dbReference type="InterPro" id="IPR037185">
    <property type="entry name" value="EmrE-like"/>
</dbReference>
<feature type="transmembrane region" description="Helical" evidence="6">
    <location>
        <begin position="39"/>
        <end position="58"/>
    </location>
</feature>
<feature type="domain" description="EamA" evidence="7">
    <location>
        <begin position="10"/>
        <end position="141"/>
    </location>
</feature>